<evidence type="ECO:0000256" key="1">
    <source>
        <dbReference type="SAM" id="MobiDB-lite"/>
    </source>
</evidence>
<dbReference type="InParanoid" id="L5KCK7"/>
<evidence type="ECO:0000313" key="3">
    <source>
        <dbReference type="Proteomes" id="UP000010552"/>
    </source>
</evidence>
<name>L5KCK7_PTEAL</name>
<accession>L5KCK7</accession>
<keyword evidence="3" id="KW-1185">Reference proteome</keyword>
<proteinExistence type="predicted"/>
<gene>
    <name evidence="2" type="ORF">PAL_GLEAN10010640</name>
</gene>
<feature type="region of interest" description="Disordered" evidence="1">
    <location>
        <begin position="160"/>
        <end position="179"/>
    </location>
</feature>
<dbReference type="AlphaFoldDB" id="L5KCK7"/>
<evidence type="ECO:0000313" key="2">
    <source>
        <dbReference type="EMBL" id="ELK09285.1"/>
    </source>
</evidence>
<organism evidence="2 3">
    <name type="scientific">Pteropus alecto</name>
    <name type="common">Black flying fox</name>
    <dbReference type="NCBI Taxonomy" id="9402"/>
    <lineage>
        <taxon>Eukaryota</taxon>
        <taxon>Metazoa</taxon>
        <taxon>Chordata</taxon>
        <taxon>Craniata</taxon>
        <taxon>Vertebrata</taxon>
        <taxon>Euteleostomi</taxon>
        <taxon>Mammalia</taxon>
        <taxon>Eutheria</taxon>
        <taxon>Laurasiatheria</taxon>
        <taxon>Chiroptera</taxon>
        <taxon>Yinpterochiroptera</taxon>
        <taxon>Pteropodoidea</taxon>
        <taxon>Pteropodidae</taxon>
        <taxon>Pteropodinae</taxon>
        <taxon>Pteropus</taxon>
    </lineage>
</organism>
<dbReference type="EMBL" id="KB030834">
    <property type="protein sequence ID" value="ELK09285.1"/>
    <property type="molecule type" value="Genomic_DNA"/>
</dbReference>
<sequence length="237" mass="25825">MPACKKQRDRANITNDFQAYDAKATLSYLMSARALEMKSDLSGLFGGSFCSSPRTPECHWEPVATAEPTTSELRASRSLLTSYIFAFLIVVNTETRRPGASWEGLATVAAGSRDRDGFQLSPLLGGFSFTPFPGDISTDQLTKAGYESLAILVERRTTLKGRSARRDPPEGSIRAGLLPLLDPVPSAPRLQGWVPRESPTNILGTKLCLRGRSLENPNPSTRAPSFVSSLFTLQDFP</sequence>
<reference evidence="3" key="1">
    <citation type="journal article" date="2013" name="Science">
        <title>Comparative analysis of bat genomes provides insight into the evolution of flight and immunity.</title>
        <authorList>
            <person name="Zhang G."/>
            <person name="Cowled C."/>
            <person name="Shi Z."/>
            <person name="Huang Z."/>
            <person name="Bishop-Lilly K.A."/>
            <person name="Fang X."/>
            <person name="Wynne J.W."/>
            <person name="Xiong Z."/>
            <person name="Baker M.L."/>
            <person name="Zhao W."/>
            <person name="Tachedjian M."/>
            <person name="Zhu Y."/>
            <person name="Zhou P."/>
            <person name="Jiang X."/>
            <person name="Ng J."/>
            <person name="Yang L."/>
            <person name="Wu L."/>
            <person name="Xiao J."/>
            <person name="Feng Y."/>
            <person name="Chen Y."/>
            <person name="Sun X."/>
            <person name="Zhang Y."/>
            <person name="Marsh G.A."/>
            <person name="Crameri G."/>
            <person name="Broder C.C."/>
            <person name="Frey K.G."/>
            <person name="Wang L.F."/>
            <person name="Wang J."/>
        </authorList>
    </citation>
    <scope>NUCLEOTIDE SEQUENCE [LARGE SCALE GENOMIC DNA]</scope>
</reference>
<dbReference type="Proteomes" id="UP000010552">
    <property type="component" value="Unassembled WGS sequence"/>
</dbReference>
<protein>
    <submittedName>
        <fullName evidence="2">Uncharacterized protein</fullName>
    </submittedName>
</protein>